<dbReference type="InterPro" id="IPR036179">
    <property type="entry name" value="Ig-like_dom_sf"/>
</dbReference>
<keyword evidence="2" id="KW-1185">Reference proteome</keyword>
<proteinExistence type="predicted"/>
<dbReference type="EMBL" id="JTDY01001106">
    <property type="protein sequence ID" value="KOB74865.1"/>
    <property type="molecule type" value="Genomic_DNA"/>
</dbReference>
<dbReference type="SUPFAM" id="SSF48726">
    <property type="entry name" value="Immunoglobulin"/>
    <property type="match status" value="1"/>
</dbReference>
<dbReference type="AlphaFoldDB" id="A0A0L7LHH8"/>
<gene>
    <name evidence="1" type="ORF">OBRU01_08971</name>
</gene>
<sequence>MTPVGTRAPWRGRRLRARRRLMSSCTSSKANGANSVLRVARVRGDDAGWYMCTVARAPPPGPPPAHVILHVIK</sequence>
<protein>
    <submittedName>
        <fullName evidence="1">Uncharacterized protein</fullName>
    </submittedName>
</protein>
<accession>A0A0L7LHH8</accession>
<organism evidence="1 2">
    <name type="scientific">Operophtera brumata</name>
    <name type="common">Winter moth</name>
    <name type="synonym">Phalaena brumata</name>
    <dbReference type="NCBI Taxonomy" id="104452"/>
    <lineage>
        <taxon>Eukaryota</taxon>
        <taxon>Metazoa</taxon>
        <taxon>Ecdysozoa</taxon>
        <taxon>Arthropoda</taxon>
        <taxon>Hexapoda</taxon>
        <taxon>Insecta</taxon>
        <taxon>Pterygota</taxon>
        <taxon>Neoptera</taxon>
        <taxon>Endopterygota</taxon>
        <taxon>Lepidoptera</taxon>
        <taxon>Glossata</taxon>
        <taxon>Ditrysia</taxon>
        <taxon>Geometroidea</taxon>
        <taxon>Geometridae</taxon>
        <taxon>Larentiinae</taxon>
        <taxon>Operophtera</taxon>
    </lineage>
</organism>
<dbReference type="Proteomes" id="UP000037510">
    <property type="component" value="Unassembled WGS sequence"/>
</dbReference>
<name>A0A0L7LHH8_OPEBR</name>
<evidence type="ECO:0000313" key="1">
    <source>
        <dbReference type="EMBL" id="KOB74865.1"/>
    </source>
</evidence>
<reference evidence="1 2" key="1">
    <citation type="journal article" date="2015" name="Genome Biol. Evol.">
        <title>The genome of winter moth (Operophtera brumata) provides a genomic perspective on sexual dimorphism and phenology.</title>
        <authorList>
            <person name="Derks M.F."/>
            <person name="Smit S."/>
            <person name="Salis L."/>
            <person name="Schijlen E."/>
            <person name="Bossers A."/>
            <person name="Mateman C."/>
            <person name="Pijl A.S."/>
            <person name="de Ridder D."/>
            <person name="Groenen M.A."/>
            <person name="Visser M.E."/>
            <person name="Megens H.J."/>
        </authorList>
    </citation>
    <scope>NUCLEOTIDE SEQUENCE [LARGE SCALE GENOMIC DNA]</scope>
    <source>
        <strain evidence="1">WM2013NL</strain>
        <tissue evidence="1">Head and thorax</tissue>
    </source>
</reference>
<comment type="caution">
    <text evidence="1">The sequence shown here is derived from an EMBL/GenBank/DDBJ whole genome shotgun (WGS) entry which is preliminary data.</text>
</comment>
<evidence type="ECO:0000313" key="2">
    <source>
        <dbReference type="Proteomes" id="UP000037510"/>
    </source>
</evidence>
<feature type="non-terminal residue" evidence="1">
    <location>
        <position position="73"/>
    </location>
</feature>